<evidence type="ECO:0000256" key="12">
    <source>
        <dbReference type="ARBA" id="ARBA00023027"/>
    </source>
</evidence>
<comment type="catalytic activity">
    <reaction evidence="16">
        <text>beta-nicotinamide D-ribonucleotide + ATP + H(+) = diphosphate + NAD(+)</text>
        <dbReference type="Rhea" id="RHEA:21360"/>
        <dbReference type="ChEBI" id="CHEBI:14649"/>
        <dbReference type="ChEBI" id="CHEBI:15378"/>
        <dbReference type="ChEBI" id="CHEBI:30616"/>
        <dbReference type="ChEBI" id="CHEBI:33019"/>
        <dbReference type="ChEBI" id="CHEBI:57540"/>
        <dbReference type="EC" id="2.7.7.1"/>
    </reaction>
</comment>
<evidence type="ECO:0000256" key="1">
    <source>
        <dbReference type="ARBA" id="ARBA00001946"/>
    </source>
</evidence>
<feature type="domain" description="Cytidyltransferase-like" evidence="17">
    <location>
        <begin position="10"/>
        <end position="226"/>
    </location>
</feature>
<proteinExistence type="evidence at transcript level"/>
<dbReference type="InterPro" id="IPR004821">
    <property type="entry name" value="Cyt_trans-like"/>
</dbReference>
<evidence type="ECO:0000256" key="9">
    <source>
        <dbReference type="ARBA" id="ARBA00022695"/>
    </source>
</evidence>
<dbReference type="NCBIfam" id="TIGR00482">
    <property type="entry name" value="nicotinate (nicotinamide) nucleotide adenylyltransferase"/>
    <property type="match status" value="1"/>
</dbReference>
<comment type="function">
    <text evidence="15">Catalyzes the formation of NAD(+) from nicotinamide mononucleotide (NMN) and ATP. Can also use the deamidated form; nicotinic acid mononucleotide (NaMN) as substrate with the same efficiency. Can use triazofurin monophosphate (TrMP) as substrate. Can also use GTP and ITP as nucleotide donors. Also catalyzes the reverse reaction, i.e. the pyrophosphorolytic cleavage of NAD(+). For the pyrophosphorolytic activity, can use NAD(+), NADH, NaAD, nicotinic acid adenine dinucleotide phosphate (NHD), nicotinamide guanine dinucleotide (NGD) as substrates. Fails to cleave phosphorylated dinucleotides NADP(+), NADPH and NaADP(+). Protects against axonal degeneration following injury. May be involved in the maintenance of axonal integrity. Also functions as a stress-response chaperone protein that prevents toxic aggregation of proteins; this function may be independent of its NAD(+) synthesis activity.</text>
</comment>
<evidence type="ECO:0000256" key="10">
    <source>
        <dbReference type="ARBA" id="ARBA00022741"/>
    </source>
</evidence>
<reference evidence="18" key="1">
    <citation type="submission" date="2016-02" db="EMBL/GenBank/DDBJ databases">
        <title>RNAseq analyses of the midgut from blood- or serum-fed Ixodes ricinus ticks.</title>
        <authorList>
            <person name="Perner J."/>
            <person name="Provaznik J."/>
            <person name="Schrenkova J."/>
            <person name="Urbanova V."/>
            <person name="Ribeiro J.M."/>
            <person name="Kopacek P."/>
        </authorList>
    </citation>
    <scope>NUCLEOTIDE SEQUENCE</scope>
    <source>
        <tissue evidence="18">Gut</tissue>
    </source>
</reference>
<evidence type="ECO:0000256" key="16">
    <source>
        <dbReference type="RuleBase" id="RU362021"/>
    </source>
</evidence>
<dbReference type="UniPathway" id="UPA00253">
    <property type="reaction ID" value="UER00332"/>
</dbReference>
<evidence type="ECO:0000256" key="5">
    <source>
        <dbReference type="ARBA" id="ARBA00007064"/>
    </source>
</evidence>
<keyword evidence="11 16" id="KW-0067">ATP-binding</keyword>
<protein>
    <recommendedName>
        <fullName evidence="16">Nicotinamide-nucleotide adenylyltransferase</fullName>
        <ecNumber evidence="16">2.7.7.1</ecNumber>
        <ecNumber evidence="16">2.7.7.18</ecNumber>
    </recommendedName>
</protein>
<dbReference type="GO" id="GO:0005524">
    <property type="term" value="F:ATP binding"/>
    <property type="evidence" value="ECO:0007669"/>
    <property type="project" value="UniProtKB-KW"/>
</dbReference>
<evidence type="ECO:0000256" key="7">
    <source>
        <dbReference type="ARBA" id="ARBA00022642"/>
    </source>
</evidence>
<comment type="subcellular location">
    <subcellularLocation>
        <location evidence="2">Mitochondrion</location>
    </subcellularLocation>
</comment>
<comment type="cofactor">
    <cofactor evidence="1">
        <name>Mg(2+)</name>
        <dbReference type="ChEBI" id="CHEBI:18420"/>
    </cofactor>
</comment>
<evidence type="ECO:0000256" key="3">
    <source>
        <dbReference type="ARBA" id="ARBA00004658"/>
    </source>
</evidence>
<accession>A0A131Y3S9</accession>
<comment type="pathway">
    <text evidence="4">Cofactor biosynthesis; NAD(+) biosynthesis; deamido-NAD(+) from nicotinate D-ribonucleotide: step 1/1.</text>
</comment>
<dbReference type="AlphaFoldDB" id="A0A131Y3S9"/>
<keyword evidence="13" id="KW-0496">Mitochondrion</keyword>
<keyword evidence="12 16" id="KW-0520">NAD</keyword>
<dbReference type="Gene3D" id="3.40.50.620">
    <property type="entry name" value="HUPs"/>
    <property type="match status" value="1"/>
</dbReference>
<dbReference type="Pfam" id="PF01467">
    <property type="entry name" value="CTP_transf_like"/>
    <property type="match status" value="1"/>
</dbReference>
<dbReference type="PANTHER" id="PTHR12039">
    <property type="entry name" value="NICOTINAMIDE MONONUCLEOTIDE ADENYLYLTRANSFERASE"/>
    <property type="match status" value="1"/>
</dbReference>
<comment type="similarity">
    <text evidence="5 16">Belongs to the eukaryotic NMN adenylyltransferase family.</text>
</comment>
<dbReference type="InterPro" id="IPR005248">
    <property type="entry name" value="NadD/NMNAT"/>
</dbReference>
<dbReference type="PANTHER" id="PTHR12039:SF0">
    <property type="entry name" value="NICOTINAMIDE-NUCLEOTIDE ADENYLYLTRANSFERASE"/>
    <property type="match status" value="1"/>
</dbReference>
<dbReference type="SUPFAM" id="SSF52374">
    <property type="entry name" value="Nucleotidylyl transferase"/>
    <property type="match status" value="1"/>
</dbReference>
<dbReference type="FunFam" id="3.40.50.620:FF:000221">
    <property type="entry name" value="Nicotinamide/nicotinic acid mononucleotide adenylyltransferase 3"/>
    <property type="match status" value="1"/>
</dbReference>
<keyword evidence="7 16" id="KW-0662">Pyridine nucleotide biosynthesis</keyword>
<sequence length="271" mass="30424">IPMRKRTVLVACGSFNPVTNMHLRMFELARDHLQNGVSPPIEVIGGLVSPVNDAYGKAGLLSAQHRCAMLNLALLTNDWVRLDTWECSQEGWTETRHVLQHHLDALRESHQHRVDGAPRKRRRTDNLNSSDGIWRDSMPVLAEASPIGVMLLCGADLLQSFSVPGLWKDADIEHIVSQFGLVVVTRSGCDAARFIYETDSLYRNRHNIHLVMEWMTNDISSSGIRRALARGESVKYLLQDSVITYIQEHGLYRPSTGENQDDSDNGQETAV</sequence>
<keyword evidence="9 16" id="KW-0548">Nucleotidyltransferase</keyword>
<keyword evidence="8 16" id="KW-0808">Transferase</keyword>
<dbReference type="InterPro" id="IPR014729">
    <property type="entry name" value="Rossmann-like_a/b/a_fold"/>
</dbReference>
<evidence type="ECO:0000256" key="14">
    <source>
        <dbReference type="ARBA" id="ARBA00048721"/>
    </source>
</evidence>
<dbReference type="GO" id="GO:0004515">
    <property type="term" value="F:nicotinate-nucleotide adenylyltransferase activity"/>
    <property type="evidence" value="ECO:0007669"/>
    <property type="project" value="UniProtKB-EC"/>
</dbReference>
<evidence type="ECO:0000256" key="15">
    <source>
        <dbReference type="ARBA" id="ARBA00093425"/>
    </source>
</evidence>
<comment type="catalytic activity">
    <reaction evidence="14 16">
        <text>nicotinate beta-D-ribonucleotide + ATP + H(+) = deamido-NAD(+) + diphosphate</text>
        <dbReference type="Rhea" id="RHEA:22860"/>
        <dbReference type="ChEBI" id="CHEBI:15378"/>
        <dbReference type="ChEBI" id="CHEBI:30616"/>
        <dbReference type="ChEBI" id="CHEBI:33019"/>
        <dbReference type="ChEBI" id="CHEBI:57502"/>
        <dbReference type="ChEBI" id="CHEBI:58437"/>
        <dbReference type="EC" id="2.7.7.18"/>
    </reaction>
</comment>
<evidence type="ECO:0000259" key="17">
    <source>
        <dbReference type="Pfam" id="PF01467"/>
    </source>
</evidence>
<dbReference type="EC" id="2.7.7.18" evidence="16"/>
<dbReference type="EMBL" id="GEFM01002289">
    <property type="protein sequence ID" value="JAP73507.1"/>
    <property type="molecule type" value="mRNA"/>
</dbReference>
<evidence type="ECO:0000256" key="11">
    <source>
        <dbReference type="ARBA" id="ARBA00022840"/>
    </source>
</evidence>
<evidence type="ECO:0000256" key="2">
    <source>
        <dbReference type="ARBA" id="ARBA00004173"/>
    </source>
</evidence>
<keyword evidence="10 16" id="KW-0547">Nucleotide-binding</keyword>
<evidence type="ECO:0000256" key="4">
    <source>
        <dbReference type="ARBA" id="ARBA00005019"/>
    </source>
</evidence>
<dbReference type="InterPro" id="IPR051182">
    <property type="entry name" value="Euk_NMN_adenylyltrnsfrase"/>
</dbReference>
<feature type="non-terminal residue" evidence="18">
    <location>
        <position position="1"/>
    </location>
</feature>
<organism evidence="18">
    <name type="scientific">Ixodes ricinus</name>
    <name type="common">Common tick</name>
    <name type="synonym">Acarus ricinus</name>
    <dbReference type="NCBI Taxonomy" id="34613"/>
    <lineage>
        <taxon>Eukaryota</taxon>
        <taxon>Metazoa</taxon>
        <taxon>Ecdysozoa</taxon>
        <taxon>Arthropoda</taxon>
        <taxon>Chelicerata</taxon>
        <taxon>Arachnida</taxon>
        <taxon>Acari</taxon>
        <taxon>Parasitiformes</taxon>
        <taxon>Ixodida</taxon>
        <taxon>Ixodoidea</taxon>
        <taxon>Ixodidae</taxon>
        <taxon>Ixodinae</taxon>
        <taxon>Ixodes</taxon>
    </lineage>
</organism>
<dbReference type="CDD" id="cd09286">
    <property type="entry name" value="NMNAT_Eukarya"/>
    <property type="match status" value="1"/>
</dbReference>
<evidence type="ECO:0000256" key="13">
    <source>
        <dbReference type="ARBA" id="ARBA00023128"/>
    </source>
</evidence>
<dbReference type="EC" id="2.7.7.1" evidence="16"/>
<evidence type="ECO:0000256" key="8">
    <source>
        <dbReference type="ARBA" id="ARBA00022679"/>
    </source>
</evidence>
<evidence type="ECO:0000313" key="18">
    <source>
        <dbReference type="EMBL" id="JAP73507.1"/>
    </source>
</evidence>
<evidence type="ECO:0000256" key="6">
    <source>
        <dbReference type="ARBA" id="ARBA00011881"/>
    </source>
</evidence>
<comment type="pathway">
    <text evidence="3 16">Cofactor biosynthesis; NAD(+) biosynthesis; NAD(+) from nicotinamide D-ribonucleotide: step 1/1.</text>
</comment>
<dbReference type="GO" id="GO:0005759">
    <property type="term" value="C:mitochondrial matrix"/>
    <property type="evidence" value="ECO:0007669"/>
    <property type="project" value="UniProtKB-ARBA"/>
</dbReference>
<dbReference type="InterPro" id="IPR045094">
    <property type="entry name" value="NMNAT_euk"/>
</dbReference>
<dbReference type="GO" id="GO:0009435">
    <property type="term" value="P:NAD+ biosynthetic process"/>
    <property type="evidence" value="ECO:0007669"/>
    <property type="project" value="UniProtKB-UniPathway"/>
</dbReference>
<dbReference type="GO" id="GO:0000309">
    <property type="term" value="F:nicotinamide-nucleotide adenylyltransferase activity"/>
    <property type="evidence" value="ECO:0007669"/>
    <property type="project" value="UniProtKB-EC"/>
</dbReference>
<name>A0A131Y3S9_IXORI</name>
<comment type="subunit">
    <text evidence="6">Homotetramer.</text>
</comment>